<dbReference type="Proteomes" id="UP000570823">
    <property type="component" value="Unassembled WGS sequence"/>
</dbReference>
<feature type="transmembrane region" description="Helical" evidence="1">
    <location>
        <begin position="6"/>
        <end position="28"/>
    </location>
</feature>
<dbReference type="RefSeq" id="WP_176788425.1">
    <property type="nucleotide sequence ID" value="NZ_JABXWR010000001.1"/>
</dbReference>
<keyword evidence="1" id="KW-0472">Membrane</keyword>
<protein>
    <submittedName>
        <fullName evidence="2">Uncharacterized protein</fullName>
    </submittedName>
</protein>
<comment type="caution">
    <text evidence="2">The sequence shown here is derived from an EMBL/GenBank/DDBJ whole genome shotgun (WGS) entry which is preliminary data.</text>
</comment>
<dbReference type="AlphaFoldDB" id="A0A7K4HNX4"/>
<gene>
    <name evidence="2" type="ORF">HWN36_05395</name>
</gene>
<dbReference type="InterPro" id="IPR055712">
    <property type="entry name" value="DUF7288"/>
</dbReference>
<dbReference type="Pfam" id="PF23959">
    <property type="entry name" value="DUF7288"/>
    <property type="match status" value="1"/>
</dbReference>
<accession>A0A7K4HNX4</accession>
<name>A0A7K4HNX4_9EURY</name>
<dbReference type="OrthoDB" id="324613at2157"/>
<keyword evidence="1" id="KW-1133">Transmembrane helix</keyword>
<reference evidence="2 3" key="1">
    <citation type="submission" date="2020-06" db="EMBL/GenBank/DDBJ databases">
        <title>Methanofollis fontis sp. nov., a methanogen isolated from marine sediments near a cold seep at Four-Way Closure Ridge offshore southwestern Taiwan.</title>
        <authorList>
            <person name="Chen S.-C."/>
            <person name="Teng N.-H."/>
            <person name="Lin Y.-S."/>
            <person name="Lai M.-C."/>
            <person name="Chen H.-H."/>
            <person name="Wang C.-C."/>
        </authorList>
    </citation>
    <scope>NUCLEOTIDE SEQUENCE [LARGE SCALE GENOMIC DNA]</scope>
    <source>
        <strain evidence="2 3">DSM 2702</strain>
    </source>
</reference>
<evidence type="ECO:0000313" key="2">
    <source>
        <dbReference type="EMBL" id="NVO66757.1"/>
    </source>
</evidence>
<keyword evidence="1" id="KW-0812">Transmembrane</keyword>
<sequence>MVDDAAQLYTMEGIAAAFVILATVYLVAGTTSIYTPGDSHITDMQLEVLGNDVLLVMDTPVDESSKSDLVTYIENWDDTGFESEFKTLLNNRTAGTDDTLQFAASVSYRKADGTVKNGDFVSSERPTGYEQAVRVTRLVSVDYSSGKPAGAPGEMRSEKQVVMLEVLIWRD</sequence>
<proteinExistence type="predicted"/>
<evidence type="ECO:0000313" key="3">
    <source>
        <dbReference type="Proteomes" id="UP000570823"/>
    </source>
</evidence>
<keyword evidence="3" id="KW-1185">Reference proteome</keyword>
<organism evidence="2 3">
    <name type="scientific">Methanofollis tationis</name>
    <dbReference type="NCBI Taxonomy" id="81417"/>
    <lineage>
        <taxon>Archaea</taxon>
        <taxon>Methanobacteriati</taxon>
        <taxon>Methanobacteriota</taxon>
        <taxon>Stenosarchaea group</taxon>
        <taxon>Methanomicrobia</taxon>
        <taxon>Methanomicrobiales</taxon>
        <taxon>Methanomicrobiaceae</taxon>
        <taxon>Methanofollis</taxon>
    </lineage>
</organism>
<dbReference type="EMBL" id="JABXWR010000001">
    <property type="protein sequence ID" value="NVO66757.1"/>
    <property type="molecule type" value="Genomic_DNA"/>
</dbReference>
<evidence type="ECO:0000256" key="1">
    <source>
        <dbReference type="SAM" id="Phobius"/>
    </source>
</evidence>